<accession>A0AAV3PAA6</accession>
<dbReference type="Gene3D" id="3.20.20.190">
    <property type="entry name" value="Phosphatidylinositol (PI) phosphodiesterase"/>
    <property type="match status" value="1"/>
</dbReference>
<dbReference type="Pfam" id="PF26178">
    <property type="entry name" value="PI-PLC_cat"/>
    <property type="match status" value="1"/>
</dbReference>
<dbReference type="GO" id="GO:0008081">
    <property type="term" value="F:phosphoric diester hydrolase activity"/>
    <property type="evidence" value="ECO:0007669"/>
    <property type="project" value="InterPro"/>
</dbReference>
<dbReference type="InterPro" id="IPR051057">
    <property type="entry name" value="PI-PLC_domain"/>
</dbReference>
<proteinExistence type="predicted"/>
<keyword evidence="2" id="KW-1185">Reference proteome</keyword>
<dbReference type="PANTHER" id="PTHR13593:SF89">
    <property type="entry name" value="PLC-LIKE PHOSPHODIESTERASES SUPERFAMILY PROTEIN"/>
    <property type="match status" value="1"/>
</dbReference>
<dbReference type="EMBL" id="BAABME010032152">
    <property type="protein sequence ID" value="GAA0148489.1"/>
    <property type="molecule type" value="Genomic_DNA"/>
</dbReference>
<dbReference type="InterPro" id="IPR017946">
    <property type="entry name" value="PLC-like_Pdiesterase_TIM-brl"/>
</dbReference>
<sequence>MYDFNNDIWLCHSFGANCYNVTAFQPAINVLREIRVFLEGNPCEIVTIFVEDYVTSSRGLSKVFSAAGLSK</sequence>
<dbReference type="SUPFAM" id="SSF51695">
    <property type="entry name" value="PLC-like phosphodiesterases"/>
    <property type="match status" value="1"/>
</dbReference>
<comment type="caution">
    <text evidence="1">The sequence shown here is derived from an EMBL/GenBank/DDBJ whole genome shotgun (WGS) entry which is preliminary data.</text>
</comment>
<reference evidence="1 2" key="1">
    <citation type="submission" date="2024-01" db="EMBL/GenBank/DDBJ databases">
        <title>The complete chloroplast genome sequence of Lithospermum erythrorhizon: insights into the phylogenetic relationship among Boraginaceae species and the maternal lineages of purple gromwells.</title>
        <authorList>
            <person name="Okada T."/>
            <person name="Watanabe K."/>
        </authorList>
    </citation>
    <scope>NUCLEOTIDE SEQUENCE [LARGE SCALE GENOMIC DNA]</scope>
</reference>
<dbReference type="Proteomes" id="UP001454036">
    <property type="component" value="Unassembled WGS sequence"/>
</dbReference>
<evidence type="ECO:0000313" key="2">
    <source>
        <dbReference type="Proteomes" id="UP001454036"/>
    </source>
</evidence>
<gene>
    <name evidence="1" type="ORF">LIER_43007</name>
</gene>
<dbReference type="GO" id="GO:0006629">
    <property type="term" value="P:lipid metabolic process"/>
    <property type="evidence" value="ECO:0007669"/>
    <property type="project" value="InterPro"/>
</dbReference>
<evidence type="ECO:0000313" key="1">
    <source>
        <dbReference type="EMBL" id="GAA0148489.1"/>
    </source>
</evidence>
<organism evidence="1 2">
    <name type="scientific">Lithospermum erythrorhizon</name>
    <name type="common">Purple gromwell</name>
    <name type="synonym">Lithospermum officinale var. erythrorhizon</name>
    <dbReference type="NCBI Taxonomy" id="34254"/>
    <lineage>
        <taxon>Eukaryota</taxon>
        <taxon>Viridiplantae</taxon>
        <taxon>Streptophyta</taxon>
        <taxon>Embryophyta</taxon>
        <taxon>Tracheophyta</taxon>
        <taxon>Spermatophyta</taxon>
        <taxon>Magnoliopsida</taxon>
        <taxon>eudicotyledons</taxon>
        <taxon>Gunneridae</taxon>
        <taxon>Pentapetalae</taxon>
        <taxon>asterids</taxon>
        <taxon>lamiids</taxon>
        <taxon>Boraginales</taxon>
        <taxon>Boraginaceae</taxon>
        <taxon>Boraginoideae</taxon>
        <taxon>Lithospermeae</taxon>
        <taxon>Lithospermum</taxon>
    </lineage>
</organism>
<dbReference type="PANTHER" id="PTHR13593">
    <property type="match status" value="1"/>
</dbReference>
<dbReference type="AlphaFoldDB" id="A0AAV3PAA6"/>
<protein>
    <submittedName>
        <fullName evidence="1">Uncharacterized protein</fullName>
    </submittedName>
</protein>
<name>A0AAV3PAA6_LITER</name>